<dbReference type="SUPFAM" id="SSF56645">
    <property type="entry name" value="Acyl-CoA dehydrogenase NM domain-like"/>
    <property type="match status" value="1"/>
</dbReference>
<evidence type="ECO:0000313" key="2">
    <source>
        <dbReference type="Proteomes" id="UP000431922"/>
    </source>
</evidence>
<dbReference type="SUPFAM" id="SSF47203">
    <property type="entry name" value="Acyl-CoA dehydrogenase C-terminal domain-like"/>
    <property type="match status" value="1"/>
</dbReference>
<gene>
    <name evidence="1" type="ORF">GRI65_00385</name>
</gene>
<dbReference type="EMBL" id="WTYL01000001">
    <property type="protein sequence ID" value="MXP42906.1"/>
    <property type="molecule type" value="Genomic_DNA"/>
</dbReference>
<keyword evidence="2" id="KW-1185">Reference proteome</keyword>
<reference evidence="1 2" key="1">
    <citation type="submission" date="2019-12" db="EMBL/GenBank/DDBJ databases">
        <title>Genomic-based taxomic classification of the family Erythrobacteraceae.</title>
        <authorList>
            <person name="Xu L."/>
        </authorList>
    </citation>
    <scope>NUCLEOTIDE SEQUENCE [LARGE SCALE GENOMIC DNA]</scope>
    <source>
        <strain evidence="1 2">KCTC 42453</strain>
    </source>
</reference>
<proteinExistence type="predicted"/>
<dbReference type="OrthoDB" id="2986495at2"/>
<comment type="caution">
    <text evidence="1">The sequence shown here is derived from an EMBL/GenBank/DDBJ whole genome shotgun (WGS) entry which is preliminary data.</text>
</comment>
<accession>A0A845AY98</accession>
<protein>
    <submittedName>
        <fullName evidence="1">Acyl-CoA dehydrogenase</fullName>
    </submittedName>
</protein>
<dbReference type="Proteomes" id="UP000431922">
    <property type="component" value="Unassembled WGS sequence"/>
</dbReference>
<dbReference type="AlphaFoldDB" id="A0A845AY98"/>
<dbReference type="RefSeq" id="WP_160754566.1">
    <property type="nucleotide sequence ID" value="NZ_WTYL01000001.1"/>
</dbReference>
<evidence type="ECO:0000313" key="1">
    <source>
        <dbReference type="EMBL" id="MXP42906.1"/>
    </source>
</evidence>
<name>A0A845AY98_9SPHN</name>
<organism evidence="1 2">
    <name type="scientific">Allopontixanthobacter sediminis</name>
    <dbReference type="NCBI Taxonomy" id="1689985"/>
    <lineage>
        <taxon>Bacteria</taxon>
        <taxon>Pseudomonadati</taxon>
        <taxon>Pseudomonadota</taxon>
        <taxon>Alphaproteobacteria</taxon>
        <taxon>Sphingomonadales</taxon>
        <taxon>Erythrobacteraceae</taxon>
        <taxon>Allopontixanthobacter</taxon>
    </lineage>
</organism>
<sequence>MPVTDHPAITLAEARKLRTLFAKPPFRSAVIAAFEDFANRDLTRFETAADVSTCVRAMIAAGAADLAFGRLFEGHVNALQLIRRYASPQQFQNINSLAVSGARLGVWNSDIPDDPLQVVDGKLRGGKNFASGAGLLSHALVTTDANNPERCQLYFVSLDPDCVEVDDSWWKVAGMARTSSHIVRWTKSTPDVFEPVGGPGDYQLQPFFSAGAIRFVAVQTGGLALLHDVFRDHLDRRGRTDHPQQERRLARCFANAQSAIDTVQGAGRRYDELDPDLVHRVAGARVAVMELARDQIARVQAGVGVEAMMHASPVHGPLTDLMTYICQPNPDGAAAMLAQAAPDLRL</sequence>
<dbReference type="GO" id="GO:0016627">
    <property type="term" value="F:oxidoreductase activity, acting on the CH-CH group of donors"/>
    <property type="evidence" value="ECO:0007669"/>
    <property type="project" value="InterPro"/>
</dbReference>
<dbReference type="InterPro" id="IPR036250">
    <property type="entry name" value="AcylCo_DH-like_C"/>
</dbReference>
<dbReference type="InterPro" id="IPR009100">
    <property type="entry name" value="AcylCoA_DH/oxidase_NM_dom_sf"/>
</dbReference>